<proteinExistence type="predicted"/>
<evidence type="ECO:0000256" key="6">
    <source>
        <dbReference type="ARBA" id="ARBA00022989"/>
    </source>
</evidence>
<dbReference type="InterPro" id="IPR001851">
    <property type="entry name" value="ABC_transp_permease"/>
</dbReference>
<keyword evidence="5 8" id="KW-0812">Transmembrane</keyword>
<feature type="transmembrane region" description="Helical" evidence="8">
    <location>
        <begin position="272"/>
        <end position="291"/>
    </location>
</feature>
<feature type="transmembrane region" description="Helical" evidence="8">
    <location>
        <begin position="98"/>
        <end position="120"/>
    </location>
</feature>
<feature type="transmembrane region" description="Helical" evidence="8">
    <location>
        <begin position="218"/>
        <end position="241"/>
    </location>
</feature>
<comment type="subcellular location">
    <subcellularLocation>
        <location evidence="1">Cell membrane</location>
        <topology evidence="1">Multi-pass membrane protein</topology>
    </subcellularLocation>
</comment>
<keyword evidence="6 8" id="KW-1133">Transmembrane helix</keyword>
<evidence type="ECO:0000256" key="1">
    <source>
        <dbReference type="ARBA" id="ARBA00004651"/>
    </source>
</evidence>
<feature type="transmembrane region" description="Helical" evidence="8">
    <location>
        <begin position="20"/>
        <end position="37"/>
    </location>
</feature>
<keyword evidence="2" id="KW-0813">Transport</keyword>
<dbReference type="CDD" id="cd06579">
    <property type="entry name" value="TM_PBP1_transp_AraH_like"/>
    <property type="match status" value="1"/>
</dbReference>
<dbReference type="PANTHER" id="PTHR32196">
    <property type="entry name" value="ABC TRANSPORTER PERMEASE PROTEIN YPHD-RELATED-RELATED"/>
    <property type="match status" value="1"/>
</dbReference>
<keyword evidence="7 8" id="KW-0472">Membrane</keyword>
<feature type="transmembrane region" description="Helical" evidence="8">
    <location>
        <begin position="303"/>
        <end position="320"/>
    </location>
</feature>
<dbReference type="EMBL" id="CAFBOM010000143">
    <property type="protein sequence ID" value="CAB4989225.1"/>
    <property type="molecule type" value="Genomic_DNA"/>
</dbReference>
<evidence type="ECO:0000256" key="4">
    <source>
        <dbReference type="ARBA" id="ARBA00022519"/>
    </source>
</evidence>
<evidence type="ECO:0000256" key="7">
    <source>
        <dbReference type="ARBA" id="ARBA00023136"/>
    </source>
</evidence>
<organism evidence="12">
    <name type="scientific">freshwater metagenome</name>
    <dbReference type="NCBI Taxonomy" id="449393"/>
    <lineage>
        <taxon>unclassified sequences</taxon>
        <taxon>metagenomes</taxon>
        <taxon>ecological metagenomes</taxon>
    </lineage>
</organism>
<reference evidence="12" key="1">
    <citation type="submission" date="2020-05" db="EMBL/GenBank/DDBJ databases">
        <authorList>
            <person name="Chiriac C."/>
            <person name="Salcher M."/>
            <person name="Ghai R."/>
            <person name="Kavagutti S V."/>
        </authorList>
    </citation>
    <scope>NUCLEOTIDE SEQUENCE</scope>
</reference>
<evidence type="ECO:0000313" key="9">
    <source>
        <dbReference type="EMBL" id="CAB4737472.1"/>
    </source>
</evidence>
<sequence>MSEVQAAPRRRINLGFDRFSGLYVWAALIVLFALWIPDLFLQVSTLKQVLSFQAIATIVALGLIIPVAAGAFDLTIGGVVSVSVCFTAWALVNHHGVVVAVVGSILLGIAVGLLNSLVVVKFKVDSFIGTLGMSSILIAVAAMISSQSQIVLSTEGYGPFLDFARGEFLGLPYTVYYAAVIALFMWWILEYTPGGRYLYAVGGNPVAARLSGVRIGRVTMIAFVTSGAVAAFAGIALTATIGTATSIVGEGYLLPAFSAVFLGATQIRPGRVNVLGTLIAIFLLATGVSGLQLAGAPSYVTDLFNGLALIIAVSLAVRTARRRS</sequence>
<feature type="transmembrane region" description="Helical" evidence="8">
    <location>
        <begin position="49"/>
        <end position="67"/>
    </location>
</feature>
<accession>A0A6J7P3T6</accession>
<dbReference type="Pfam" id="PF02653">
    <property type="entry name" value="BPD_transp_2"/>
    <property type="match status" value="1"/>
</dbReference>
<evidence type="ECO:0000256" key="2">
    <source>
        <dbReference type="ARBA" id="ARBA00022448"/>
    </source>
</evidence>
<gene>
    <name evidence="10" type="ORF">UFOPK2786_00591</name>
    <name evidence="9" type="ORF">UFOPK2810_00120</name>
    <name evidence="11" type="ORF">UFOPK3957_00919</name>
    <name evidence="12" type="ORF">UFOPK4061_00252</name>
</gene>
<name>A0A6J7P3T6_9ZZZZ</name>
<feature type="transmembrane region" description="Helical" evidence="8">
    <location>
        <begin position="127"/>
        <end position="150"/>
    </location>
</feature>
<dbReference type="EMBL" id="CAEZYZ010000011">
    <property type="protein sequence ID" value="CAB4737472.1"/>
    <property type="molecule type" value="Genomic_DNA"/>
</dbReference>
<dbReference type="GO" id="GO:0005886">
    <property type="term" value="C:plasma membrane"/>
    <property type="evidence" value="ECO:0007669"/>
    <property type="project" value="UniProtKB-SubCell"/>
</dbReference>
<evidence type="ECO:0000313" key="12">
    <source>
        <dbReference type="EMBL" id="CAB4999997.1"/>
    </source>
</evidence>
<dbReference type="EMBL" id="CAEZYW010000068">
    <property type="protein sequence ID" value="CAB4737749.1"/>
    <property type="molecule type" value="Genomic_DNA"/>
</dbReference>
<evidence type="ECO:0000313" key="10">
    <source>
        <dbReference type="EMBL" id="CAB4737749.1"/>
    </source>
</evidence>
<evidence type="ECO:0000313" key="11">
    <source>
        <dbReference type="EMBL" id="CAB4989225.1"/>
    </source>
</evidence>
<feature type="transmembrane region" description="Helical" evidence="8">
    <location>
        <begin position="74"/>
        <end position="92"/>
    </location>
</feature>
<evidence type="ECO:0000256" key="5">
    <source>
        <dbReference type="ARBA" id="ARBA00022692"/>
    </source>
</evidence>
<evidence type="ECO:0000256" key="3">
    <source>
        <dbReference type="ARBA" id="ARBA00022475"/>
    </source>
</evidence>
<keyword evidence="3" id="KW-1003">Cell membrane</keyword>
<feature type="transmembrane region" description="Helical" evidence="8">
    <location>
        <begin position="247"/>
        <end position="265"/>
    </location>
</feature>
<feature type="transmembrane region" description="Helical" evidence="8">
    <location>
        <begin position="170"/>
        <end position="189"/>
    </location>
</feature>
<dbReference type="GO" id="GO:0022857">
    <property type="term" value="F:transmembrane transporter activity"/>
    <property type="evidence" value="ECO:0007669"/>
    <property type="project" value="InterPro"/>
</dbReference>
<protein>
    <submittedName>
        <fullName evidence="12">Unannotated protein</fullName>
    </submittedName>
</protein>
<dbReference type="PANTHER" id="PTHR32196:SF21">
    <property type="entry name" value="ABC TRANSPORTER PERMEASE PROTEIN YPHD-RELATED"/>
    <property type="match status" value="1"/>
</dbReference>
<keyword evidence="4" id="KW-0997">Cell inner membrane</keyword>
<dbReference type="AlphaFoldDB" id="A0A6J7P3T6"/>
<dbReference type="EMBL" id="CAFBPD010000030">
    <property type="protein sequence ID" value="CAB4999997.1"/>
    <property type="molecule type" value="Genomic_DNA"/>
</dbReference>
<evidence type="ECO:0000256" key="8">
    <source>
        <dbReference type="SAM" id="Phobius"/>
    </source>
</evidence>